<dbReference type="InParanoid" id="A0A067PKU5"/>
<gene>
    <name evidence="3" type="ORF">JAAARDRAFT_196781</name>
</gene>
<dbReference type="AlphaFoldDB" id="A0A067PKU5"/>
<dbReference type="HOGENOM" id="CLU_1555476_0_0_1"/>
<keyword evidence="4" id="KW-1185">Reference proteome</keyword>
<organism evidence="3 4">
    <name type="scientific">Jaapia argillacea MUCL 33604</name>
    <dbReference type="NCBI Taxonomy" id="933084"/>
    <lineage>
        <taxon>Eukaryota</taxon>
        <taxon>Fungi</taxon>
        <taxon>Dikarya</taxon>
        <taxon>Basidiomycota</taxon>
        <taxon>Agaricomycotina</taxon>
        <taxon>Agaricomycetes</taxon>
        <taxon>Agaricomycetidae</taxon>
        <taxon>Jaapiales</taxon>
        <taxon>Jaapiaceae</taxon>
        <taxon>Jaapia</taxon>
    </lineage>
</organism>
<dbReference type="GO" id="GO:0016491">
    <property type="term" value="F:oxidoreductase activity"/>
    <property type="evidence" value="ECO:0007669"/>
    <property type="project" value="InterPro"/>
</dbReference>
<dbReference type="InterPro" id="IPR001155">
    <property type="entry name" value="OxRdtase_FMN_N"/>
</dbReference>
<feature type="compositionally biased region" description="Polar residues" evidence="1">
    <location>
        <begin position="78"/>
        <end position="94"/>
    </location>
</feature>
<feature type="domain" description="NADH:flavin oxidoreductase/NADH oxidase N-terminal" evidence="2">
    <location>
        <begin position="69"/>
        <end position="136"/>
    </location>
</feature>
<reference evidence="4" key="1">
    <citation type="journal article" date="2014" name="Proc. Natl. Acad. Sci. U.S.A.">
        <title>Extensive sampling of basidiomycete genomes demonstrates inadequacy of the white-rot/brown-rot paradigm for wood decay fungi.</title>
        <authorList>
            <person name="Riley R."/>
            <person name="Salamov A.A."/>
            <person name="Brown D.W."/>
            <person name="Nagy L.G."/>
            <person name="Floudas D."/>
            <person name="Held B.W."/>
            <person name="Levasseur A."/>
            <person name="Lombard V."/>
            <person name="Morin E."/>
            <person name="Otillar R."/>
            <person name="Lindquist E.A."/>
            <person name="Sun H."/>
            <person name="LaButti K.M."/>
            <person name="Schmutz J."/>
            <person name="Jabbour D."/>
            <person name="Luo H."/>
            <person name="Baker S.E."/>
            <person name="Pisabarro A.G."/>
            <person name="Walton J.D."/>
            <person name="Blanchette R.A."/>
            <person name="Henrissat B."/>
            <person name="Martin F."/>
            <person name="Cullen D."/>
            <person name="Hibbett D.S."/>
            <person name="Grigoriev I.V."/>
        </authorList>
    </citation>
    <scope>NUCLEOTIDE SEQUENCE [LARGE SCALE GENOMIC DNA]</scope>
    <source>
        <strain evidence="4">MUCL 33604</strain>
    </source>
</reference>
<accession>A0A067PKU5</accession>
<dbReference type="Gene3D" id="3.20.20.70">
    <property type="entry name" value="Aldolase class I"/>
    <property type="match status" value="1"/>
</dbReference>
<feature type="region of interest" description="Disordered" evidence="1">
    <location>
        <begin position="1"/>
        <end position="28"/>
    </location>
</feature>
<feature type="region of interest" description="Disordered" evidence="1">
    <location>
        <begin position="41"/>
        <end position="97"/>
    </location>
</feature>
<dbReference type="Pfam" id="PF00724">
    <property type="entry name" value="Oxidored_FMN"/>
    <property type="match status" value="1"/>
</dbReference>
<dbReference type="SUPFAM" id="SSF51395">
    <property type="entry name" value="FMN-linked oxidoreductases"/>
    <property type="match status" value="1"/>
</dbReference>
<dbReference type="GO" id="GO:0010181">
    <property type="term" value="F:FMN binding"/>
    <property type="evidence" value="ECO:0007669"/>
    <property type="project" value="InterPro"/>
</dbReference>
<protein>
    <recommendedName>
        <fullName evidence="2">NADH:flavin oxidoreductase/NADH oxidase N-terminal domain-containing protein</fullName>
    </recommendedName>
</protein>
<proteinExistence type="predicted"/>
<evidence type="ECO:0000259" key="2">
    <source>
        <dbReference type="Pfam" id="PF00724"/>
    </source>
</evidence>
<dbReference type="InterPro" id="IPR013785">
    <property type="entry name" value="Aldolase_TIM"/>
</dbReference>
<name>A0A067PKU5_9AGAM</name>
<evidence type="ECO:0000256" key="1">
    <source>
        <dbReference type="SAM" id="MobiDB-lite"/>
    </source>
</evidence>
<sequence length="172" mass="19218">MGGLNKGGLTERGSSDASSDSDSTESPFRSRIRFWLRLDKCSSKQSDAGSDSTKHPNDGSEFDGSDSTKHSRDESDSDYASDSMNNSNNTNQDSPRGYHCRILHTEMTMEAIDQVVNAFEDAARRVKAGFDVVEINCGLGKSRLSFQFFLVLLLRLGFQFREPMQFVLEPER</sequence>
<dbReference type="Proteomes" id="UP000027265">
    <property type="component" value="Unassembled WGS sequence"/>
</dbReference>
<evidence type="ECO:0000313" key="4">
    <source>
        <dbReference type="Proteomes" id="UP000027265"/>
    </source>
</evidence>
<evidence type="ECO:0000313" key="3">
    <source>
        <dbReference type="EMBL" id="KDQ54445.1"/>
    </source>
</evidence>
<dbReference type="EMBL" id="KL197729">
    <property type="protein sequence ID" value="KDQ54445.1"/>
    <property type="molecule type" value="Genomic_DNA"/>
</dbReference>